<feature type="domain" description="PTS EIIA type-2" evidence="1">
    <location>
        <begin position="1"/>
        <end position="148"/>
    </location>
</feature>
<dbReference type="EMBL" id="CP013862">
    <property type="protein sequence ID" value="ALX48476.1"/>
    <property type="molecule type" value="Genomic_DNA"/>
</dbReference>
<proteinExistence type="predicted"/>
<dbReference type="PANTHER" id="PTHR47738:SF3">
    <property type="entry name" value="PHOSPHOTRANSFERASE SYSTEM MANNITOL_FRUCTOSE-SPECIFIC IIA DOMAIN CONTAINING PROTEIN"/>
    <property type="match status" value="1"/>
</dbReference>
<dbReference type="PANTHER" id="PTHR47738">
    <property type="entry name" value="PTS SYSTEM FRUCTOSE-LIKE EIIA COMPONENT-RELATED"/>
    <property type="match status" value="1"/>
</dbReference>
<dbReference type="STRING" id="1472767.AOX59_07555"/>
<dbReference type="PROSITE" id="PS51094">
    <property type="entry name" value="PTS_EIIA_TYPE_2"/>
    <property type="match status" value="1"/>
</dbReference>
<dbReference type="InterPro" id="IPR016152">
    <property type="entry name" value="PTrfase/Anion_transptr"/>
</dbReference>
<dbReference type="SUPFAM" id="SSF55804">
    <property type="entry name" value="Phoshotransferase/anion transport protein"/>
    <property type="match status" value="1"/>
</dbReference>
<dbReference type="Proteomes" id="UP000050331">
    <property type="component" value="Chromosome"/>
</dbReference>
<gene>
    <name evidence="2" type="ORF">AOX59_07555</name>
</gene>
<protein>
    <recommendedName>
        <fullName evidence="1">PTS EIIA type-2 domain-containing protein</fullName>
    </recommendedName>
</protein>
<organism evidence="2 3">
    <name type="scientific">Lentibacillus amyloliquefaciens</name>
    <dbReference type="NCBI Taxonomy" id="1472767"/>
    <lineage>
        <taxon>Bacteria</taxon>
        <taxon>Bacillati</taxon>
        <taxon>Bacillota</taxon>
        <taxon>Bacilli</taxon>
        <taxon>Bacillales</taxon>
        <taxon>Bacillaceae</taxon>
        <taxon>Lentibacillus</taxon>
    </lineage>
</organism>
<reference evidence="2 3" key="1">
    <citation type="submission" date="2016-01" db="EMBL/GenBank/DDBJ databases">
        <title>Complete genome sequence of strain Lentibacillus amyloliquefaciens LAM0015T isolated from saline sediment.</title>
        <authorList>
            <person name="Wang J.-L."/>
            <person name="He M.-X."/>
        </authorList>
    </citation>
    <scope>NUCLEOTIDE SEQUENCE [LARGE SCALE GENOMIC DNA]</scope>
    <source>
        <strain evidence="2 3">LAM0015</strain>
    </source>
</reference>
<accession>A0A0U4E5C4</accession>
<dbReference type="InterPro" id="IPR051541">
    <property type="entry name" value="PTS_SugarTrans_NitroReg"/>
</dbReference>
<dbReference type="RefSeq" id="WP_068444105.1">
    <property type="nucleotide sequence ID" value="NZ_CP013862.1"/>
</dbReference>
<dbReference type="AlphaFoldDB" id="A0A0U4E5C4"/>
<evidence type="ECO:0000259" key="1">
    <source>
        <dbReference type="PROSITE" id="PS51094"/>
    </source>
</evidence>
<dbReference type="Gene3D" id="3.40.930.10">
    <property type="entry name" value="Mannitol-specific EII, Chain A"/>
    <property type="match status" value="1"/>
</dbReference>
<name>A0A0U4E5C4_9BACI</name>
<dbReference type="Pfam" id="PF00359">
    <property type="entry name" value="PTS_EIIA_2"/>
    <property type="match status" value="1"/>
</dbReference>
<evidence type="ECO:0000313" key="2">
    <source>
        <dbReference type="EMBL" id="ALX48476.1"/>
    </source>
</evidence>
<dbReference type="KEGG" id="lao:AOX59_07555"/>
<sequence length="151" mass="17143">MDNSEIQILNLDVSTDKEALKYMGDFLVFQDIAEKDFPEKIIERETELPTGLPVQSIGAAVPHTDSIYVNKRSLLVSPLKQPVVFRQMGDRDQEVSVSFVFMPAIPEAGDHLTLIRELFTCFEDDQFTEALANWDGRKASLKKLIQRRLDG</sequence>
<dbReference type="CDD" id="cd00211">
    <property type="entry name" value="PTS_IIA_fru"/>
    <property type="match status" value="1"/>
</dbReference>
<evidence type="ECO:0000313" key="3">
    <source>
        <dbReference type="Proteomes" id="UP000050331"/>
    </source>
</evidence>
<keyword evidence="3" id="KW-1185">Reference proteome</keyword>
<dbReference type="InterPro" id="IPR002178">
    <property type="entry name" value="PTS_EIIA_type-2_dom"/>
</dbReference>
<dbReference type="OrthoDB" id="370976at2"/>